<sequence length="249" mass="28916">MDVGDKLYHKIANNFKNDIQEGKYRVGDMLPAERVISEQLSVSRTVVREAMIMLEVEGYVEVRKGSGIRVINQFGIANSSQNELDAANSFMLNCGPFELLQARQLIESNIAEFAAIQCTKQDLVALMKIQEQAKADDHARDSHWDKEFHLQIARCTQNSAIVHVAQLLWEQRENNPYWKKMHEHILDSEIRSWCDEHDEILKALMQKDPKAAKQAMWRHLENTKEMLFNATNDDYDRFLYAESPIFDMQ</sequence>
<organism evidence="5 6">
    <name type="scientific">Vibrio viridaestus</name>
    <dbReference type="NCBI Taxonomy" id="2487322"/>
    <lineage>
        <taxon>Bacteria</taxon>
        <taxon>Pseudomonadati</taxon>
        <taxon>Pseudomonadota</taxon>
        <taxon>Gammaproteobacteria</taxon>
        <taxon>Vibrionales</taxon>
        <taxon>Vibrionaceae</taxon>
        <taxon>Vibrio</taxon>
    </lineage>
</organism>
<dbReference type="PROSITE" id="PS50949">
    <property type="entry name" value="HTH_GNTR"/>
    <property type="match status" value="1"/>
</dbReference>
<dbReference type="OrthoDB" id="5450856at2"/>
<keyword evidence="3" id="KW-0804">Transcription</keyword>
<keyword evidence="1" id="KW-0805">Transcription regulation</keyword>
<proteinExistence type="predicted"/>
<dbReference type="SMART" id="SM00895">
    <property type="entry name" value="FCD"/>
    <property type="match status" value="1"/>
</dbReference>
<protein>
    <submittedName>
        <fullName evidence="5">GntR family transcriptional regulator</fullName>
    </submittedName>
</protein>
<name>A0A3N9TL13_9VIBR</name>
<dbReference type="Pfam" id="PF07729">
    <property type="entry name" value="FCD"/>
    <property type="match status" value="1"/>
</dbReference>
<dbReference type="Proteomes" id="UP000281112">
    <property type="component" value="Unassembled WGS sequence"/>
</dbReference>
<keyword evidence="2" id="KW-0238">DNA-binding</keyword>
<evidence type="ECO:0000256" key="3">
    <source>
        <dbReference type="ARBA" id="ARBA00023163"/>
    </source>
</evidence>
<comment type="caution">
    <text evidence="5">The sequence shown here is derived from an EMBL/GenBank/DDBJ whole genome shotgun (WGS) entry which is preliminary data.</text>
</comment>
<dbReference type="EMBL" id="RJVQ01000001">
    <property type="protein sequence ID" value="RQW64967.1"/>
    <property type="molecule type" value="Genomic_DNA"/>
</dbReference>
<accession>A0A3N9TL13</accession>
<dbReference type="InterPro" id="IPR008920">
    <property type="entry name" value="TF_FadR/GntR_C"/>
</dbReference>
<dbReference type="PRINTS" id="PR00035">
    <property type="entry name" value="HTHGNTR"/>
</dbReference>
<dbReference type="SMART" id="SM00345">
    <property type="entry name" value="HTH_GNTR"/>
    <property type="match status" value="1"/>
</dbReference>
<gene>
    <name evidence="5" type="ORF">EES38_02720</name>
</gene>
<dbReference type="InterPro" id="IPR011711">
    <property type="entry name" value="GntR_C"/>
</dbReference>
<evidence type="ECO:0000256" key="2">
    <source>
        <dbReference type="ARBA" id="ARBA00023125"/>
    </source>
</evidence>
<evidence type="ECO:0000256" key="1">
    <source>
        <dbReference type="ARBA" id="ARBA00023015"/>
    </source>
</evidence>
<dbReference type="Pfam" id="PF00392">
    <property type="entry name" value="GntR"/>
    <property type="match status" value="1"/>
</dbReference>
<dbReference type="InterPro" id="IPR000524">
    <property type="entry name" value="Tscrpt_reg_HTH_GntR"/>
</dbReference>
<evidence type="ECO:0000313" key="6">
    <source>
        <dbReference type="Proteomes" id="UP000281112"/>
    </source>
</evidence>
<reference evidence="5 6" key="1">
    <citation type="submission" date="2018-11" db="EMBL/GenBank/DDBJ databases">
        <title>Vibrio LJC006 sp. nov., isolated from seawater during the bloom of the enteromorpha.</title>
        <authorList>
            <person name="Liang J."/>
        </authorList>
    </citation>
    <scope>NUCLEOTIDE SEQUENCE [LARGE SCALE GENOMIC DNA]</scope>
    <source>
        <strain evidence="5 6">LJC006</strain>
    </source>
</reference>
<dbReference type="SUPFAM" id="SSF48008">
    <property type="entry name" value="GntR ligand-binding domain-like"/>
    <property type="match status" value="1"/>
</dbReference>
<dbReference type="PANTHER" id="PTHR43537">
    <property type="entry name" value="TRANSCRIPTIONAL REGULATOR, GNTR FAMILY"/>
    <property type="match status" value="1"/>
</dbReference>
<dbReference type="SUPFAM" id="SSF46785">
    <property type="entry name" value="Winged helix' DNA-binding domain"/>
    <property type="match status" value="1"/>
</dbReference>
<evidence type="ECO:0000313" key="5">
    <source>
        <dbReference type="EMBL" id="RQW64967.1"/>
    </source>
</evidence>
<dbReference type="AlphaFoldDB" id="A0A3N9TL13"/>
<dbReference type="RefSeq" id="WP_124935616.1">
    <property type="nucleotide sequence ID" value="NZ_RJVQ01000001.1"/>
</dbReference>
<dbReference type="GO" id="GO:0003677">
    <property type="term" value="F:DNA binding"/>
    <property type="evidence" value="ECO:0007669"/>
    <property type="project" value="UniProtKB-KW"/>
</dbReference>
<evidence type="ECO:0000259" key="4">
    <source>
        <dbReference type="PROSITE" id="PS50949"/>
    </source>
</evidence>
<dbReference type="PANTHER" id="PTHR43537:SF7">
    <property type="entry name" value="EXU REGULON TRANSCRIPTIONAL REGULATOR"/>
    <property type="match status" value="1"/>
</dbReference>
<dbReference type="InterPro" id="IPR036388">
    <property type="entry name" value="WH-like_DNA-bd_sf"/>
</dbReference>
<dbReference type="Gene3D" id="1.20.120.530">
    <property type="entry name" value="GntR ligand-binding domain-like"/>
    <property type="match status" value="1"/>
</dbReference>
<dbReference type="Gene3D" id="1.10.10.10">
    <property type="entry name" value="Winged helix-like DNA-binding domain superfamily/Winged helix DNA-binding domain"/>
    <property type="match status" value="1"/>
</dbReference>
<keyword evidence="6" id="KW-1185">Reference proteome</keyword>
<dbReference type="CDD" id="cd07377">
    <property type="entry name" value="WHTH_GntR"/>
    <property type="match status" value="1"/>
</dbReference>
<dbReference type="InterPro" id="IPR036390">
    <property type="entry name" value="WH_DNA-bd_sf"/>
</dbReference>
<dbReference type="GO" id="GO:0003700">
    <property type="term" value="F:DNA-binding transcription factor activity"/>
    <property type="evidence" value="ECO:0007669"/>
    <property type="project" value="InterPro"/>
</dbReference>
<feature type="domain" description="HTH gntR-type" evidence="4">
    <location>
        <begin position="5"/>
        <end position="73"/>
    </location>
</feature>